<dbReference type="OrthoDB" id="5295771at2759"/>
<evidence type="ECO:0000256" key="5">
    <source>
        <dbReference type="ARBA" id="ARBA00023128"/>
    </source>
</evidence>
<gene>
    <name evidence="8" type="ORF">EJ04DRAFT_31136</name>
</gene>
<evidence type="ECO:0000256" key="6">
    <source>
        <dbReference type="RuleBase" id="RU363045"/>
    </source>
</evidence>
<proteinExistence type="inferred from homology"/>
<dbReference type="SUPFAM" id="SSF51219">
    <property type="entry name" value="TRAP-like"/>
    <property type="match status" value="1"/>
</dbReference>
<evidence type="ECO:0000313" key="9">
    <source>
        <dbReference type="Proteomes" id="UP000799444"/>
    </source>
</evidence>
<dbReference type="InterPro" id="IPR002838">
    <property type="entry name" value="AIM24"/>
</dbReference>
<comment type="caution">
    <text evidence="8">The sequence shown here is derived from an EMBL/GenBank/DDBJ whole genome shotgun (WGS) entry which is preliminary data.</text>
</comment>
<keyword evidence="5 6" id="KW-0496">Mitochondrion</keyword>
<name>A0A9P4QNL9_9PLEO</name>
<dbReference type="GO" id="GO:0007007">
    <property type="term" value="P:inner mitochondrial membrane organization"/>
    <property type="evidence" value="ECO:0007669"/>
    <property type="project" value="TreeGrafter"/>
</dbReference>
<feature type="region of interest" description="Disordered" evidence="7">
    <location>
        <begin position="37"/>
        <end position="58"/>
    </location>
</feature>
<evidence type="ECO:0000256" key="7">
    <source>
        <dbReference type="SAM" id="MobiDB-lite"/>
    </source>
</evidence>
<keyword evidence="4" id="KW-0809">Transit peptide</keyword>
<dbReference type="InterPro" id="IPR036983">
    <property type="entry name" value="AIM24_sf"/>
</dbReference>
<dbReference type="Pfam" id="PF01987">
    <property type="entry name" value="AIM24"/>
    <property type="match status" value="1"/>
</dbReference>
<comment type="subcellular location">
    <subcellularLocation>
        <location evidence="1 6">Mitochondrion</location>
    </subcellularLocation>
</comment>
<evidence type="ECO:0000313" key="8">
    <source>
        <dbReference type="EMBL" id="KAF2730757.1"/>
    </source>
</evidence>
<accession>A0A9P4QNL9</accession>
<dbReference type="EMBL" id="ML996210">
    <property type="protein sequence ID" value="KAF2730757.1"/>
    <property type="molecule type" value="Genomic_DNA"/>
</dbReference>
<evidence type="ECO:0000256" key="2">
    <source>
        <dbReference type="ARBA" id="ARBA00009322"/>
    </source>
</evidence>
<protein>
    <recommendedName>
        <fullName evidence="3 6">Altered inheritance of mitochondria protein 24, mitochondrial</fullName>
    </recommendedName>
</protein>
<dbReference type="PANTHER" id="PTHR36959">
    <property type="entry name" value="ALTERED INHERITANCE OF MITOCHONDRIA PROTEIN 24, MITOCHONDRIAL"/>
    <property type="match status" value="1"/>
</dbReference>
<comment type="similarity">
    <text evidence="2 6">Belongs to the AIM24 family.</text>
</comment>
<dbReference type="GO" id="GO:0005743">
    <property type="term" value="C:mitochondrial inner membrane"/>
    <property type="evidence" value="ECO:0007669"/>
    <property type="project" value="TreeGrafter"/>
</dbReference>
<dbReference type="Gene3D" id="3.60.160.10">
    <property type="entry name" value="Mitochondrial biogenesis AIM24"/>
    <property type="match status" value="1"/>
</dbReference>
<dbReference type="FunFam" id="3.60.160.10:FF:000001">
    <property type="entry name" value="Altered inheritance of mitochondria protein 24, mitochondrial"/>
    <property type="match status" value="1"/>
</dbReference>
<keyword evidence="9" id="KW-1185">Reference proteome</keyword>
<dbReference type="AlphaFoldDB" id="A0A9P4QNL9"/>
<dbReference type="Proteomes" id="UP000799444">
    <property type="component" value="Unassembled WGS sequence"/>
</dbReference>
<dbReference type="PANTHER" id="PTHR36959:SF2">
    <property type="entry name" value="ALTERED INHERITANCE OF MITOCHONDRIA PROTEIN 24, MITOCHONDRIAL"/>
    <property type="match status" value="1"/>
</dbReference>
<dbReference type="InterPro" id="IPR016031">
    <property type="entry name" value="Trp_RNA-bd_attenuator-like_dom"/>
</dbReference>
<evidence type="ECO:0000256" key="3">
    <source>
        <dbReference type="ARBA" id="ARBA00013287"/>
    </source>
</evidence>
<evidence type="ECO:0000256" key="1">
    <source>
        <dbReference type="ARBA" id="ARBA00004173"/>
    </source>
</evidence>
<evidence type="ECO:0000256" key="4">
    <source>
        <dbReference type="ARBA" id="ARBA00022946"/>
    </source>
</evidence>
<reference evidence="8" key="1">
    <citation type="journal article" date="2020" name="Stud. Mycol.">
        <title>101 Dothideomycetes genomes: a test case for predicting lifestyles and emergence of pathogens.</title>
        <authorList>
            <person name="Haridas S."/>
            <person name="Albert R."/>
            <person name="Binder M."/>
            <person name="Bloem J."/>
            <person name="Labutti K."/>
            <person name="Salamov A."/>
            <person name="Andreopoulos B."/>
            <person name="Baker S."/>
            <person name="Barry K."/>
            <person name="Bills G."/>
            <person name="Bluhm B."/>
            <person name="Cannon C."/>
            <person name="Castanera R."/>
            <person name="Culley D."/>
            <person name="Daum C."/>
            <person name="Ezra D."/>
            <person name="Gonzalez J."/>
            <person name="Henrissat B."/>
            <person name="Kuo A."/>
            <person name="Liang C."/>
            <person name="Lipzen A."/>
            <person name="Lutzoni F."/>
            <person name="Magnuson J."/>
            <person name="Mondo S."/>
            <person name="Nolan M."/>
            <person name="Ohm R."/>
            <person name="Pangilinan J."/>
            <person name="Park H.-J."/>
            <person name="Ramirez L."/>
            <person name="Alfaro M."/>
            <person name="Sun H."/>
            <person name="Tritt A."/>
            <person name="Yoshinaga Y."/>
            <person name="Zwiers L.-H."/>
            <person name="Turgeon B."/>
            <person name="Goodwin S."/>
            <person name="Spatafora J."/>
            <person name="Crous P."/>
            <person name="Grigoriev I."/>
        </authorList>
    </citation>
    <scope>NUCLEOTIDE SEQUENCE</scope>
    <source>
        <strain evidence="8">CBS 125425</strain>
    </source>
</reference>
<sequence>MPRPAAPRSICLPRLPRRTSACSPVARRWVNITAAAASSDPTPDRHVNTNTNTPAAPIPSPDARFEVIGSPFSLLSVSLAASQNLYTRRGTLVALSGDAENTISTLSFLEPFRRAPVGIPFLYQKVTSTSPITALISTKSPISSIVTVHLDGRQDWVIAQRQALLAWTGHTLSLRPQYNVKLGLAHWGNTYITGRGLLGLAGKGQIYQVQLHAGESYVAHPSNVVAYTAASNPPLPFRFKSSKFVFQIPHLGFGSLLQNVKFFRVMSETATWRTLASAYHTVKTWLRRSIFGDRLFLRFEGPTTMLLQSRGSRISDVLTLRDVDEIAESPPGAVQDAVSKKIREEIKEIASGPLSWQTPEASSDAPRPSTVRYATIRHGKAEFEKA</sequence>
<feature type="region of interest" description="Disordered" evidence="7">
    <location>
        <begin position="351"/>
        <end position="371"/>
    </location>
</feature>
<organism evidence="8 9">
    <name type="scientific">Polyplosphaeria fusca</name>
    <dbReference type="NCBI Taxonomy" id="682080"/>
    <lineage>
        <taxon>Eukaryota</taxon>
        <taxon>Fungi</taxon>
        <taxon>Dikarya</taxon>
        <taxon>Ascomycota</taxon>
        <taxon>Pezizomycotina</taxon>
        <taxon>Dothideomycetes</taxon>
        <taxon>Pleosporomycetidae</taxon>
        <taxon>Pleosporales</taxon>
        <taxon>Tetraplosphaeriaceae</taxon>
        <taxon>Polyplosphaeria</taxon>
    </lineage>
</organism>